<keyword evidence="4" id="KW-0547">Nucleotide-binding</keyword>
<keyword evidence="10" id="KW-1185">Reference proteome</keyword>
<feature type="domain" description="MobA-like NTP transferase" evidence="8">
    <location>
        <begin position="2"/>
        <end position="143"/>
    </location>
</feature>
<accession>A0A4S8QB05</accession>
<proteinExistence type="predicted"/>
<dbReference type="PANTHER" id="PTHR19136">
    <property type="entry name" value="MOLYBDENUM COFACTOR GUANYLYLTRANSFERASE"/>
    <property type="match status" value="1"/>
</dbReference>
<evidence type="ECO:0000259" key="8">
    <source>
        <dbReference type="Pfam" id="PF12804"/>
    </source>
</evidence>
<dbReference type="Proteomes" id="UP000308760">
    <property type="component" value="Unassembled WGS sequence"/>
</dbReference>
<protein>
    <submittedName>
        <fullName evidence="9">Molybdenum cofactor guanylyltransferase</fullName>
    </submittedName>
</protein>
<organism evidence="9 10">
    <name type="scientific">Glycomyces buryatensis</name>
    <dbReference type="NCBI Taxonomy" id="2570927"/>
    <lineage>
        <taxon>Bacteria</taxon>
        <taxon>Bacillati</taxon>
        <taxon>Actinomycetota</taxon>
        <taxon>Actinomycetes</taxon>
        <taxon>Glycomycetales</taxon>
        <taxon>Glycomycetaceae</taxon>
        <taxon>Glycomyces</taxon>
    </lineage>
</organism>
<keyword evidence="1" id="KW-0963">Cytoplasm</keyword>
<dbReference type="InterPro" id="IPR025877">
    <property type="entry name" value="MobA-like_NTP_Trfase"/>
</dbReference>
<dbReference type="GO" id="GO:0006777">
    <property type="term" value="P:Mo-molybdopterin cofactor biosynthetic process"/>
    <property type="evidence" value="ECO:0007669"/>
    <property type="project" value="UniProtKB-KW"/>
</dbReference>
<dbReference type="InterPro" id="IPR013482">
    <property type="entry name" value="Molybde_CF_guanTrfase"/>
</dbReference>
<keyword evidence="5" id="KW-0460">Magnesium</keyword>
<evidence type="ECO:0000256" key="7">
    <source>
        <dbReference type="ARBA" id="ARBA00023150"/>
    </source>
</evidence>
<sequence length="194" mass="20285">MLLVGGRARRFAGIAKSELEVAGQTILERMLSACAAATERVVVGARPADAAPLPAGVLAVQEDPPGSGPALAAAAGLVQVGAGPERVAILPGDLPFLCPAAVELLRIRAEAAGPDSGAVFCDDAGRRQWLCGVWPTAAIRANATDIRPGDRAKNLFRDIEVETVHWDYSGPPPWFDCDTPADLEQARGWAADQK</sequence>
<reference evidence="10" key="1">
    <citation type="submission" date="2019-04" db="EMBL/GenBank/DDBJ databases">
        <title>Nocardioides xinjiangensis sp. nov.</title>
        <authorList>
            <person name="Liu S."/>
        </authorList>
    </citation>
    <scope>NUCLEOTIDE SEQUENCE [LARGE SCALE GENOMIC DNA]</scope>
    <source>
        <strain evidence="10">18</strain>
    </source>
</reference>
<dbReference type="AlphaFoldDB" id="A0A4S8QB05"/>
<dbReference type="SUPFAM" id="SSF53448">
    <property type="entry name" value="Nucleotide-diphospho-sugar transferases"/>
    <property type="match status" value="1"/>
</dbReference>
<name>A0A4S8QB05_9ACTN</name>
<dbReference type="GO" id="GO:0046872">
    <property type="term" value="F:metal ion binding"/>
    <property type="evidence" value="ECO:0007669"/>
    <property type="project" value="UniProtKB-KW"/>
</dbReference>
<comment type="caution">
    <text evidence="9">The sequence shown here is derived from an EMBL/GenBank/DDBJ whole genome shotgun (WGS) entry which is preliminary data.</text>
</comment>
<reference evidence="9 10" key="2">
    <citation type="submission" date="2019-05" db="EMBL/GenBank/DDBJ databases">
        <title>Glycomyces buryatensis sp. nov.</title>
        <authorList>
            <person name="Nikitina E."/>
        </authorList>
    </citation>
    <scope>NUCLEOTIDE SEQUENCE [LARGE SCALE GENOMIC DNA]</scope>
    <source>
        <strain evidence="9 10">18</strain>
    </source>
</reference>
<keyword evidence="7" id="KW-0501">Molybdenum cofactor biosynthesis</keyword>
<dbReference type="OrthoDB" id="4735656at2"/>
<keyword evidence="3" id="KW-0479">Metal-binding</keyword>
<keyword evidence="9" id="KW-0548">Nucleotidyltransferase</keyword>
<dbReference type="GO" id="GO:0016779">
    <property type="term" value="F:nucleotidyltransferase activity"/>
    <property type="evidence" value="ECO:0007669"/>
    <property type="project" value="UniProtKB-KW"/>
</dbReference>
<keyword evidence="2 9" id="KW-0808">Transferase</keyword>
<dbReference type="GO" id="GO:0005525">
    <property type="term" value="F:GTP binding"/>
    <property type="evidence" value="ECO:0007669"/>
    <property type="project" value="UniProtKB-KW"/>
</dbReference>
<evidence type="ECO:0000256" key="3">
    <source>
        <dbReference type="ARBA" id="ARBA00022723"/>
    </source>
</evidence>
<evidence type="ECO:0000313" key="10">
    <source>
        <dbReference type="Proteomes" id="UP000308760"/>
    </source>
</evidence>
<dbReference type="PANTHER" id="PTHR19136:SF81">
    <property type="entry name" value="MOLYBDENUM COFACTOR GUANYLYLTRANSFERASE"/>
    <property type="match status" value="1"/>
</dbReference>
<evidence type="ECO:0000256" key="6">
    <source>
        <dbReference type="ARBA" id="ARBA00023134"/>
    </source>
</evidence>
<keyword evidence="6" id="KW-0342">GTP-binding</keyword>
<evidence type="ECO:0000256" key="2">
    <source>
        <dbReference type="ARBA" id="ARBA00022679"/>
    </source>
</evidence>
<gene>
    <name evidence="9" type="ORF">FAB82_10875</name>
</gene>
<dbReference type="Pfam" id="PF12804">
    <property type="entry name" value="NTP_transf_3"/>
    <property type="match status" value="1"/>
</dbReference>
<dbReference type="EMBL" id="STGY01000042">
    <property type="protein sequence ID" value="THV41657.1"/>
    <property type="molecule type" value="Genomic_DNA"/>
</dbReference>
<dbReference type="Gene3D" id="3.90.550.10">
    <property type="entry name" value="Spore Coat Polysaccharide Biosynthesis Protein SpsA, Chain A"/>
    <property type="match status" value="1"/>
</dbReference>
<evidence type="ECO:0000256" key="1">
    <source>
        <dbReference type="ARBA" id="ARBA00022490"/>
    </source>
</evidence>
<dbReference type="CDD" id="cd02503">
    <property type="entry name" value="MobA"/>
    <property type="match status" value="1"/>
</dbReference>
<dbReference type="InterPro" id="IPR029044">
    <property type="entry name" value="Nucleotide-diphossugar_trans"/>
</dbReference>
<evidence type="ECO:0000313" key="9">
    <source>
        <dbReference type="EMBL" id="THV41657.1"/>
    </source>
</evidence>
<evidence type="ECO:0000256" key="4">
    <source>
        <dbReference type="ARBA" id="ARBA00022741"/>
    </source>
</evidence>
<evidence type="ECO:0000256" key="5">
    <source>
        <dbReference type="ARBA" id="ARBA00022842"/>
    </source>
</evidence>